<evidence type="ECO:0000256" key="1">
    <source>
        <dbReference type="SAM" id="SignalP"/>
    </source>
</evidence>
<evidence type="ECO:0000313" key="2">
    <source>
        <dbReference type="EMBL" id="TCU14753.1"/>
    </source>
</evidence>
<dbReference type="AlphaFoldDB" id="A0A4R3Q142"/>
<proteinExistence type="predicted"/>
<feature type="chain" id="PRO_5020571713" evidence="1">
    <location>
        <begin position="25"/>
        <end position="140"/>
    </location>
</feature>
<accession>A0A4R3Q142</accession>
<reference evidence="2 3" key="1">
    <citation type="submission" date="2019-03" db="EMBL/GenBank/DDBJ databases">
        <title>Genomic Encyclopedia of Type Strains, Phase IV (KMG-V): Genome sequencing to study the core and pangenomes of soil and plant-associated prokaryotes.</title>
        <authorList>
            <person name="Whitman W."/>
        </authorList>
    </citation>
    <scope>NUCLEOTIDE SEQUENCE [LARGE SCALE GENOMIC DNA]</scope>
    <source>
        <strain evidence="2 3">Hc14</strain>
    </source>
</reference>
<evidence type="ECO:0000313" key="3">
    <source>
        <dbReference type="Proteomes" id="UP000294576"/>
    </source>
</evidence>
<dbReference type="EMBL" id="SMBH01000008">
    <property type="protein sequence ID" value="TCU14753.1"/>
    <property type="molecule type" value="Genomic_DNA"/>
</dbReference>
<feature type="signal peptide" evidence="1">
    <location>
        <begin position="1"/>
        <end position="24"/>
    </location>
</feature>
<comment type="caution">
    <text evidence="2">The sequence shown here is derived from an EMBL/GenBank/DDBJ whole genome shotgun (WGS) entry which is preliminary data.</text>
</comment>
<protein>
    <submittedName>
        <fullName evidence="2">Uncharacterized protein</fullName>
    </submittedName>
</protein>
<gene>
    <name evidence="2" type="ORF">EV132_108123</name>
</gene>
<name>A0A4R3Q142_RHISU</name>
<organism evidence="2 3">
    <name type="scientific">Rhizobium sullae</name>
    <name type="common">Rhizobium hedysari</name>
    <dbReference type="NCBI Taxonomy" id="50338"/>
    <lineage>
        <taxon>Bacteria</taxon>
        <taxon>Pseudomonadati</taxon>
        <taxon>Pseudomonadota</taxon>
        <taxon>Alphaproteobacteria</taxon>
        <taxon>Hyphomicrobiales</taxon>
        <taxon>Rhizobiaceae</taxon>
        <taxon>Rhizobium/Agrobacterium group</taxon>
        <taxon>Rhizobium</taxon>
    </lineage>
</organism>
<sequence length="140" mass="15630">MKLQHGMIYSVLFLLFGAEGVAQAQEVQTERRSATVTTGSRTVIYQSSFVDPDCSTAAIPRLKILDAGKHGKVQVIQEKVFPNFERSNPRFKCNSRKVDGASVYYTPSTKFTGSDKIKLRESSESEASVWEMTFRIAVVD</sequence>
<keyword evidence="1" id="KW-0732">Signal</keyword>
<dbReference type="Proteomes" id="UP000294576">
    <property type="component" value="Unassembled WGS sequence"/>
</dbReference>